<name>A0ABC9W906_GRUJA</name>
<protein>
    <submittedName>
        <fullName evidence="1">Mitochondrial enolase superfamily member 1</fullName>
    </submittedName>
</protein>
<proteinExistence type="predicted"/>
<accession>A0ABC9W906</accession>
<reference evidence="1 2" key="1">
    <citation type="submission" date="2024-06" db="EMBL/GenBank/DDBJ databases">
        <title>The draft genome of Grus japonensis, version 3.</title>
        <authorList>
            <person name="Nabeshima K."/>
            <person name="Suzuki S."/>
            <person name="Onuma M."/>
        </authorList>
    </citation>
    <scope>NUCLEOTIDE SEQUENCE [LARGE SCALE GENOMIC DNA]</scope>
    <source>
        <strain evidence="1 2">451A</strain>
    </source>
</reference>
<dbReference type="AlphaFoldDB" id="A0ABC9W906"/>
<evidence type="ECO:0000313" key="2">
    <source>
        <dbReference type="Proteomes" id="UP001623348"/>
    </source>
</evidence>
<gene>
    <name evidence="1" type="ORF">GRJ2_000622800</name>
</gene>
<evidence type="ECO:0000313" key="1">
    <source>
        <dbReference type="EMBL" id="GAB0181575.1"/>
    </source>
</evidence>
<organism evidence="1 2">
    <name type="scientific">Grus japonensis</name>
    <name type="common">Japanese crane</name>
    <name type="synonym">Red-crowned crane</name>
    <dbReference type="NCBI Taxonomy" id="30415"/>
    <lineage>
        <taxon>Eukaryota</taxon>
        <taxon>Metazoa</taxon>
        <taxon>Chordata</taxon>
        <taxon>Craniata</taxon>
        <taxon>Vertebrata</taxon>
        <taxon>Euteleostomi</taxon>
        <taxon>Archelosauria</taxon>
        <taxon>Archosauria</taxon>
        <taxon>Dinosauria</taxon>
        <taxon>Saurischia</taxon>
        <taxon>Theropoda</taxon>
        <taxon>Coelurosauria</taxon>
        <taxon>Aves</taxon>
        <taxon>Neognathae</taxon>
        <taxon>Neoaves</taxon>
        <taxon>Gruiformes</taxon>
        <taxon>Gruidae</taxon>
        <taxon>Grus</taxon>
    </lineage>
</organism>
<keyword evidence="2" id="KW-1185">Reference proteome</keyword>
<dbReference type="EMBL" id="BAAFJT010000002">
    <property type="protein sequence ID" value="GAB0181575.1"/>
    <property type="molecule type" value="Genomic_DNA"/>
</dbReference>
<comment type="caution">
    <text evidence="1">The sequence shown here is derived from an EMBL/GenBank/DDBJ whole genome shotgun (WGS) entry which is preliminary data.</text>
</comment>
<dbReference type="Proteomes" id="UP001623348">
    <property type="component" value="Unassembled WGS sequence"/>
</dbReference>
<sequence>MFLLLENWDNICQLPVDWKLSRFPRPLKNSGERSHDDIGQLFQYPGLYPFRPRRHALEHRVLNKFRVGWEFIIPPVMVFLHRAPGVPEPIISVKGRGREGIECLHFVYIPICEVTDLIK</sequence>